<dbReference type="Proteomes" id="UP000308730">
    <property type="component" value="Unassembled WGS sequence"/>
</dbReference>
<evidence type="ECO:0000256" key="1">
    <source>
        <dbReference type="ARBA" id="ARBA00004141"/>
    </source>
</evidence>
<proteinExistence type="predicted"/>
<keyword evidence="3 7" id="KW-0812">Transmembrane</keyword>
<gene>
    <name evidence="8" type="ORF">EUX98_g500</name>
</gene>
<comment type="subcellular location">
    <subcellularLocation>
        <location evidence="1">Membrane</location>
        <topology evidence="1">Multi-pass membrane protein</topology>
    </subcellularLocation>
</comment>
<accession>A0A4S4N6R6</accession>
<dbReference type="InterPro" id="IPR004299">
    <property type="entry name" value="MBOAT_fam"/>
</dbReference>
<dbReference type="AlphaFoldDB" id="A0A4S4N6R6"/>
<evidence type="ECO:0000256" key="4">
    <source>
        <dbReference type="ARBA" id="ARBA00022989"/>
    </source>
</evidence>
<dbReference type="GO" id="GO:0046474">
    <property type="term" value="P:glycerophospholipid biosynthetic process"/>
    <property type="evidence" value="ECO:0007669"/>
    <property type="project" value="TreeGrafter"/>
</dbReference>
<dbReference type="GO" id="GO:0016020">
    <property type="term" value="C:membrane"/>
    <property type="evidence" value="ECO:0007669"/>
    <property type="project" value="UniProtKB-SubCell"/>
</dbReference>
<feature type="transmembrane region" description="Helical" evidence="7">
    <location>
        <begin position="50"/>
        <end position="70"/>
    </location>
</feature>
<evidence type="ECO:0000256" key="5">
    <source>
        <dbReference type="ARBA" id="ARBA00023136"/>
    </source>
</evidence>
<feature type="transmembrane region" description="Helical" evidence="7">
    <location>
        <begin position="383"/>
        <end position="405"/>
    </location>
</feature>
<feature type="transmembrane region" description="Helical" evidence="7">
    <location>
        <begin position="90"/>
        <end position="110"/>
    </location>
</feature>
<dbReference type="OrthoDB" id="286734at2759"/>
<dbReference type="GO" id="GO:0030258">
    <property type="term" value="P:lipid modification"/>
    <property type="evidence" value="ECO:0007669"/>
    <property type="project" value="TreeGrafter"/>
</dbReference>
<dbReference type="Pfam" id="PF03062">
    <property type="entry name" value="MBOAT"/>
    <property type="match status" value="2"/>
</dbReference>
<evidence type="ECO:0000313" key="9">
    <source>
        <dbReference type="Proteomes" id="UP000308730"/>
    </source>
</evidence>
<keyword evidence="2" id="KW-0808">Transferase</keyword>
<dbReference type="PANTHER" id="PTHR13906:SF4">
    <property type="entry name" value="LYSOPHOSPHOLIPID ACYLTRANSFERASE 6"/>
    <property type="match status" value="1"/>
</dbReference>
<organism evidence="8 9">
    <name type="scientific">Antrodiella citrinella</name>
    <dbReference type="NCBI Taxonomy" id="2447956"/>
    <lineage>
        <taxon>Eukaryota</taxon>
        <taxon>Fungi</taxon>
        <taxon>Dikarya</taxon>
        <taxon>Basidiomycota</taxon>
        <taxon>Agaricomycotina</taxon>
        <taxon>Agaricomycetes</taxon>
        <taxon>Polyporales</taxon>
        <taxon>Steccherinaceae</taxon>
        <taxon>Antrodiella</taxon>
    </lineage>
</organism>
<reference evidence="8 9" key="1">
    <citation type="submission" date="2019-02" db="EMBL/GenBank/DDBJ databases">
        <title>Genome sequencing of the rare red list fungi Antrodiella citrinella (Flaviporus citrinellus).</title>
        <authorList>
            <person name="Buettner E."/>
            <person name="Kellner H."/>
        </authorList>
    </citation>
    <scope>NUCLEOTIDE SEQUENCE [LARGE SCALE GENOMIC DNA]</scope>
    <source>
        <strain evidence="8 9">DSM 108506</strain>
    </source>
</reference>
<dbReference type="PANTHER" id="PTHR13906">
    <property type="entry name" value="PORCUPINE"/>
    <property type="match status" value="1"/>
</dbReference>
<dbReference type="GO" id="GO:0005783">
    <property type="term" value="C:endoplasmic reticulum"/>
    <property type="evidence" value="ECO:0007669"/>
    <property type="project" value="TreeGrafter"/>
</dbReference>
<evidence type="ECO:0000256" key="6">
    <source>
        <dbReference type="ARBA" id="ARBA00023315"/>
    </source>
</evidence>
<feature type="transmembrane region" description="Helical" evidence="7">
    <location>
        <begin position="417"/>
        <end position="438"/>
    </location>
</feature>
<evidence type="ECO:0008006" key="10">
    <source>
        <dbReference type="Google" id="ProtNLM"/>
    </source>
</evidence>
<evidence type="ECO:0000313" key="8">
    <source>
        <dbReference type="EMBL" id="THH33641.1"/>
    </source>
</evidence>
<dbReference type="GO" id="GO:0047184">
    <property type="term" value="F:1-acylglycerophosphocholine O-acyltransferase activity"/>
    <property type="evidence" value="ECO:0007669"/>
    <property type="project" value="TreeGrafter"/>
</dbReference>
<feature type="transmembrane region" description="Helical" evidence="7">
    <location>
        <begin position="20"/>
        <end position="38"/>
    </location>
</feature>
<feature type="transmembrane region" description="Helical" evidence="7">
    <location>
        <begin position="222"/>
        <end position="241"/>
    </location>
</feature>
<dbReference type="GO" id="GO:0003841">
    <property type="term" value="F:1-acylglycerol-3-phosphate O-acyltransferase activity"/>
    <property type="evidence" value="ECO:0007669"/>
    <property type="project" value="TreeGrafter"/>
</dbReference>
<dbReference type="InterPro" id="IPR049941">
    <property type="entry name" value="LPLAT_7/PORCN-like"/>
</dbReference>
<name>A0A4S4N6R6_9APHY</name>
<sequence>MDSVFVSLAEATGASLDQLKLIFCLILSYPLGSVFIRVPSPSLKHAFNIVVALFYLIYMLHLGTGTLQLLVSSLGTYFIAANVKGPNMPWIVFTFVMGHLTINHVIRALFELSYETFEITGPQMVLTMKLTTYAWNVWDGRRQVDELDKWQKEKRVVQAPTILEFLGYVSYFPGILVGPYLEFADYMSLVEGTIFKSVKADDLKDSGRLVPKGRKRVAYRKLVVGLVYLGIFVVFGGQYNYSNAVQDWFSDYNFFYSASGGTRWDGAANVQIATIEFAPNMKVLLDSWNMKTNVWLRECVYKRVTPKGKKPGFRSSMLTFATSAFWHGIAGGYYLAFILGGFVQTIGRLCRSNIRPLFLPATYVATRGGPEPPLTLAKQAYDITGTIFTVVILNFMAAPFMLLSIKDSLIGWSHLEYYGLWMVLAAFAFFYGPGTGILKKMQAERVNKAGGPAKVNVTSTTPGPSQVLLLDVADGVAKKVEKAD</sequence>
<feature type="transmembrane region" description="Helical" evidence="7">
    <location>
        <begin position="324"/>
        <end position="343"/>
    </location>
</feature>
<dbReference type="EMBL" id="SGPM01000004">
    <property type="protein sequence ID" value="THH33641.1"/>
    <property type="molecule type" value="Genomic_DNA"/>
</dbReference>
<protein>
    <recommendedName>
        <fullName evidence="10">MBOAT-domain-containing protein</fullName>
    </recommendedName>
</protein>
<keyword evidence="9" id="KW-1185">Reference proteome</keyword>
<evidence type="ECO:0000256" key="3">
    <source>
        <dbReference type="ARBA" id="ARBA00022692"/>
    </source>
</evidence>
<keyword evidence="5 7" id="KW-0472">Membrane</keyword>
<evidence type="ECO:0000256" key="2">
    <source>
        <dbReference type="ARBA" id="ARBA00022679"/>
    </source>
</evidence>
<evidence type="ECO:0000256" key="7">
    <source>
        <dbReference type="SAM" id="Phobius"/>
    </source>
</evidence>
<keyword evidence="4 7" id="KW-1133">Transmembrane helix</keyword>
<comment type="caution">
    <text evidence="8">The sequence shown here is derived from an EMBL/GenBank/DDBJ whole genome shotgun (WGS) entry which is preliminary data.</text>
</comment>
<keyword evidence="6" id="KW-0012">Acyltransferase</keyword>